<comment type="subunit">
    <text evidence="8">Homodimer.</text>
</comment>
<name>A0ABQ3I343_9BACT</name>
<dbReference type="NCBIfam" id="TIGR00018">
    <property type="entry name" value="panC"/>
    <property type="match status" value="1"/>
</dbReference>
<dbReference type="InterPro" id="IPR003721">
    <property type="entry name" value="Pantoate_ligase"/>
</dbReference>
<evidence type="ECO:0000256" key="4">
    <source>
        <dbReference type="ARBA" id="ARBA00022655"/>
    </source>
</evidence>
<evidence type="ECO:0000256" key="6">
    <source>
        <dbReference type="ARBA" id="ARBA00022840"/>
    </source>
</evidence>
<evidence type="ECO:0000256" key="2">
    <source>
        <dbReference type="ARBA" id="ARBA00009256"/>
    </source>
</evidence>
<dbReference type="InterPro" id="IPR014729">
    <property type="entry name" value="Rossmann-like_a/b/a_fold"/>
</dbReference>
<comment type="subcellular location">
    <subcellularLocation>
        <location evidence="8">Cytoplasm</location>
    </subcellularLocation>
</comment>
<comment type="similarity">
    <text evidence="2 8">Belongs to the pantothenate synthetase family.</text>
</comment>
<keyword evidence="3 8" id="KW-0436">Ligase</keyword>
<dbReference type="PANTHER" id="PTHR21299:SF1">
    <property type="entry name" value="PANTOATE--BETA-ALANINE LIGASE"/>
    <property type="match status" value="1"/>
</dbReference>
<dbReference type="Pfam" id="PF02569">
    <property type="entry name" value="Pantoate_ligase"/>
    <property type="match status" value="1"/>
</dbReference>
<proteinExistence type="inferred from homology"/>
<comment type="catalytic activity">
    <reaction evidence="7 8">
        <text>(R)-pantoate + beta-alanine + ATP = (R)-pantothenate + AMP + diphosphate + H(+)</text>
        <dbReference type="Rhea" id="RHEA:10912"/>
        <dbReference type="ChEBI" id="CHEBI:15378"/>
        <dbReference type="ChEBI" id="CHEBI:15980"/>
        <dbReference type="ChEBI" id="CHEBI:29032"/>
        <dbReference type="ChEBI" id="CHEBI:30616"/>
        <dbReference type="ChEBI" id="CHEBI:33019"/>
        <dbReference type="ChEBI" id="CHEBI:57966"/>
        <dbReference type="ChEBI" id="CHEBI:456215"/>
        <dbReference type="EC" id="6.3.2.1"/>
    </reaction>
</comment>
<comment type="function">
    <text evidence="8">Catalyzes the condensation of pantoate with beta-alanine in an ATP-dependent reaction via a pantoyl-adenylate intermediate.</text>
</comment>
<dbReference type="Gene3D" id="3.40.50.620">
    <property type="entry name" value="HUPs"/>
    <property type="match status" value="1"/>
</dbReference>
<keyword evidence="6 8" id="KW-0067">ATP-binding</keyword>
<comment type="miscellaneous">
    <text evidence="8">The reaction proceeds by a bi uni uni bi ping pong mechanism.</text>
</comment>
<reference evidence="10" key="1">
    <citation type="journal article" date="2019" name="Int. J. Syst. Evol. Microbiol.">
        <title>The Global Catalogue of Microorganisms (GCM) 10K type strain sequencing project: providing services to taxonomists for standard genome sequencing and annotation.</title>
        <authorList>
            <consortium name="The Broad Institute Genomics Platform"/>
            <consortium name="The Broad Institute Genome Sequencing Center for Infectious Disease"/>
            <person name="Wu L."/>
            <person name="Ma J."/>
        </authorList>
    </citation>
    <scope>NUCLEOTIDE SEQUENCE [LARGE SCALE GENOMIC DNA]</scope>
    <source>
        <strain evidence="10">CGMCC 1.15111</strain>
    </source>
</reference>
<evidence type="ECO:0000256" key="7">
    <source>
        <dbReference type="ARBA" id="ARBA00048258"/>
    </source>
</evidence>
<evidence type="ECO:0000313" key="9">
    <source>
        <dbReference type="EMBL" id="GHE57015.1"/>
    </source>
</evidence>
<accession>A0ABQ3I343</accession>
<dbReference type="HAMAP" id="MF_00158">
    <property type="entry name" value="PanC"/>
    <property type="match status" value="1"/>
</dbReference>
<evidence type="ECO:0000256" key="1">
    <source>
        <dbReference type="ARBA" id="ARBA00004990"/>
    </source>
</evidence>
<gene>
    <name evidence="8 9" type="primary">panC</name>
    <name evidence="9" type="ORF">GCM10011340_10010</name>
</gene>
<feature type="binding site" evidence="8">
    <location>
        <position position="124"/>
    </location>
    <ligand>
        <name>(R)-pantoate</name>
        <dbReference type="ChEBI" id="CHEBI:15980"/>
    </ligand>
</feature>
<feature type="active site" description="Proton donor" evidence="8">
    <location>
        <position position="8"/>
    </location>
</feature>
<evidence type="ECO:0000256" key="8">
    <source>
        <dbReference type="HAMAP-Rule" id="MF_00158"/>
    </source>
</evidence>
<keyword evidence="10" id="KW-1185">Reference proteome</keyword>
<sequence>MGALHAGHMSLLEQAKSATDITVASIFVNPTQFNNREDLALYPRTLEADLRKLEEAGCDYVFTPSTDEMYPQSSEVTLKLGSIANELEGKFRPGHFDGVGLVVSKLFNIVQPQKAFFGQKDLQQYFVIQKLISEFNFPIHLFMVPTKREPGGLAMSSRNERLASSDRQEACLLYQALQKAQQLLLQEHSIEQAKKEVKELIASSGRLQLEYFEVVSTADFKPLKKVENKQSTALCIAAEIGGVRLIDNLLLIS</sequence>
<dbReference type="EMBL" id="BNAG01000001">
    <property type="protein sequence ID" value="GHE57015.1"/>
    <property type="molecule type" value="Genomic_DNA"/>
</dbReference>
<protein>
    <recommendedName>
        <fullName evidence="8">Pantothenate synthetase</fullName>
        <shortName evidence="8">PS</shortName>
        <ecNumber evidence="8">6.3.2.1</ecNumber>
    </recommendedName>
    <alternativeName>
        <fullName evidence="8">Pantoate--beta-alanine ligase</fullName>
    </alternativeName>
    <alternativeName>
        <fullName evidence="8">Pantoate-activating enzyme</fullName>
    </alternativeName>
</protein>
<comment type="caution">
    <text evidence="8">Lacks conserved residue(s) required for the propagation of feature annotation.</text>
</comment>
<evidence type="ECO:0000256" key="5">
    <source>
        <dbReference type="ARBA" id="ARBA00022741"/>
    </source>
</evidence>
<keyword evidence="5 8" id="KW-0547">Nucleotide-binding</keyword>
<dbReference type="Proteomes" id="UP000658258">
    <property type="component" value="Unassembled WGS sequence"/>
</dbReference>
<dbReference type="PANTHER" id="PTHR21299">
    <property type="entry name" value="CYTIDYLATE KINASE/PANTOATE-BETA-ALANINE LIGASE"/>
    <property type="match status" value="1"/>
</dbReference>
<keyword evidence="8" id="KW-0963">Cytoplasm</keyword>
<dbReference type="Gene3D" id="3.30.1300.10">
    <property type="entry name" value="Pantoate-beta-alanine ligase, C-terminal domain"/>
    <property type="match status" value="1"/>
</dbReference>
<comment type="caution">
    <text evidence="9">The sequence shown here is derived from an EMBL/GenBank/DDBJ whole genome shotgun (WGS) entry which is preliminary data.</text>
</comment>
<feature type="binding site" evidence="8">
    <location>
        <begin position="155"/>
        <end position="158"/>
    </location>
    <ligand>
        <name>ATP</name>
        <dbReference type="ChEBI" id="CHEBI:30616"/>
    </ligand>
</feature>
<feature type="binding site" evidence="8">
    <location>
        <position position="32"/>
    </location>
    <ligand>
        <name>(R)-pantoate</name>
        <dbReference type="ChEBI" id="CHEBI:15980"/>
    </ligand>
</feature>
<organism evidence="9 10">
    <name type="scientific">Roseivirga thermotolerans</name>
    <dbReference type="NCBI Taxonomy" id="1758176"/>
    <lineage>
        <taxon>Bacteria</taxon>
        <taxon>Pseudomonadati</taxon>
        <taxon>Bacteroidota</taxon>
        <taxon>Cytophagia</taxon>
        <taxon>Cytophagales</taxon>
        <taxon>Roseivirgaceae</taxon>
        <taxon>Roseivirga</taxon>
    </lineage>
</organism>
<feature type="binding site" evidence="8">
    <location>
        <begin position="1"/>
        <end position="8"/>
    </location>
    <ligand>
        <name>ATP</name>
        <dbReference type="ChEBI" id="CHEBI:30616"/>
    </ligand>
</feature>
<dbReference type="SUPFAM" id="SSF52374">
    <property type="entry name" value="Nucleotidylyl transferase"/>
    <property type="match status" value="1"/>
</dbReference>
<dbReference type="InterPro" id="IPR042176">
    <property type="entry name" value="Pantoate_ligase_C"/>
</dbReference>
<feature type="binding site" evidence="8">
    <location>
        <begin position="118"/>
        <end position="121"/>
    </location>
    <ligand>
        <name>ATP</name>
        <dbReference type="ChEBI" id="CHEBI:30616"/>
    </ligand>
</feature>
<evidence type="ECO:0000256" key="3">
    <source>
        <dbReference type="ARBA" id="ARBA00022598"/>
    </source>
</evidence>
<comment type="pathway">
    <text evidence="1 8">Cofactor biosynthesis; (R)-pantothenate biosynthesis; (R)-pantothenate from (R)-pantoate and beta-alanine: step 1/1.</text>
</comment>
<keyword evidence="4 8" id="KW-0566">Pantothenate biosynthesis</keyword>
<feature type="binding site" evidence="8">
    <location>
        <position position="32"/>
    </location>
    <ligand>
        <name>beta-alanine</name>
        <dbReference type="ChEBI" id="CHEBI:57966"/>
    </ligand>
</feature>
<evidence type="ECO:0000313" key="10">
    <source>
        <dbReference type="Proteomes" id="UP000658258"/>
    </source>
</evidence>
<dbReference type="EC" id="6.3.2.1" evidence="8"/>